<organism evidence="1 2">
    <name type="scientific">Pleuronectes platessa</name>
    <name type="common">European plaice</name>
    <dbReference type="NCBI Taxonomy" id="8262"/>
    <lineage>
        <taxon>Eukaryota</taxon>
        <taxon>Metazoa</taxon>
        <taxon>Chordata</taxon>
        <taxon>Craniata</taxon>
        <taxon>Vertebrata</taxon>
        <taxon>Euteleostomi</taxon>
        <taxon>Actinopterygii</taxon>
        <taxon>Neopterygii</taxon>
        <taxon>Teleostei</taxon>
        <taxon>Neoteleostei</taxon>
        <taxon>Acanthomorphata</taxon>
        <taxon>Carangaria</taxon>
        <taxon>Pleuronectiformes</taxon>
        <taxon>Pleuronectoidei</taxon>
        <taxon>Pleuronectidae</taxon>
        <taxon>Pleuronectes</taxon>
    </lineage>
</organism>
<evidence type="ECO:0000313" key="2">
    <source>
        <dbReference type="Proteomes" id="UP001153269"/>
    </source>
</evidence>
<keyword evidence="2" id="KW-1185">Reference proteome</keyword>
<accession>A0A9N7UMU3</accession>
<protein>
    <submittedName>
        <fullName evidence="1">Uncharacterized protein</fullName>
    </submittedName>
</protein>
<gene>
    <name evidence="1" type="ORF">PLEPLA_LOCUS23414</name>
</gene>
<evidence type="ECO:0000313" key="1">
    <source>
        <dbReference type="EMBL" id="CAB1435330.1"/>
    </source>
</evidence>
<comment type="caution">
    <text evidence="1">The sequence shown here is derived from an EMBL/GenBank/DDBJ whole genome shotgun (WGS) entry which is preliminary data.</text>
</comment>
<dbReference type="Proteomes" id="UP001153269">
    <property type="component" value="Unassembled WGS sequence"/>
</dbReference>
<name>A0A9N7UMU3_PLEPL</name>
<sequence length="204" mass="23071">MSHKSGSEEDRQRDQKLSMCLEETEIWSLESRLRRMELDRSRRAGGTSVELVAVGKPSLLKVQFAEDPDFELSLDLKIYRIKILKPNLLQQMEENIFSIESVLLPTPHLKEVKLQQRLQTRSCLHSAGLLLNAQFPDPSSICSSSEGSPTADVRGNGIMKYPQWGVPSTFSLLMLVEPRLTLHFQQLHVDAAKHSQLLQSIVGH</sequence>
<reference evidence="1" key="1">
    <citation type="submission" date="2020-03" db="EMBL/GenBank/DDBJ databases">
        <authorList>
            <person name="Weist P."/>
        </authorList>
    </citation>
    <scope>NUCLEOTIDE SEQUENCE</scope>
</reference>
<dbReference type="EMBL" id="CADEAL010001762">
    <property type="protein sequence ID" value="CAB1435330.1"/>
    <property type="molecule type" value="Genomic_DNA"/>
</dbReference>
<dbReference type="AlphaFoldDB" id="A0A9N7UMU3"/>
<proteinExistence type="predicted"/>